<gene>
    <name evidence="2" type="ORF">ILUMI_22301</name>
</gene>
<evidence type="ECO:0000256" key="1">
    <source>
        <dbReference type="SAM" id="MobiDB-lite"/>
    </source>
</evidence>
<feature type="compositionally biased region" description="Low complexity" evidence="1">
    <location>
        <begin position="91"/>
        <end position="100"/>
    </location>
</feature>
<feature type="compositionally biased region" description="Basic residues" evidence="1">
    <location>
        <begin position="47"/>
        <end position="58"/>
    </location>
</feature>
<sequence>MTNEEFDQMFDFPATARYAPPYDAEYEKTPYGFRFRIAIPEEEPGSRKTRKKNKRQKARQAASHEAIPETATEDADSPSSVPPQLARMESRPSSAASSRSYAEHGSRAHRRRRLQGNQPPLPEEPPSTVRGSTATGPYG</sequence>
<dbReference type="Proteomes" id="UP000801492">
    <property type="component" value="Unassembled WGS sequence"/>
</dbReference>
<reference evidence="2" key="1">
    <citation type="submission" date="2019-08" db="EMBL/GenBank/DDBJ databases">
        <title>The genome of the North American firefly Photinus pyralis.</title>
        <authorList>
            <consortium name="Photinus pyralis genome working group"/>
            <person name="Fallon T.R."/>
            <person name="Sander Lower S.E."/>
            <person name="Weng J.-K."/>
        </authorList>
    </citation>
    <scope>NUCLEOTIDE SEQUENCE</scope>
    <source>
        <strain evidence="2">TRF0915ILg1</strain>
        <tissue evidence="2">Whole body</tissue>
    </source>
</reference>
<keyword evidence="3" id="KW-1185">Reference proteome</keyword>
<protein>
    <submittedName>
        <fullName evidence="2">Uncharacterized protein</fullName>
    </submittedName>
</protein>
<evidence type="ECO:0000313" key="2">
    <source>
        <dbReference type="EMBL" id="KAF2883871.1"/>
    </source>
</evidence>
<accession>A0A8K0CER9</accession>
<proteinExistence type="predicted"/>
<feature type="compositionally biased region" description="Polar residues" evidence="1">
    <location>
        <begin position="129"/>
        <end position="139"/>
    </location>
</feature>
<evidence type="ECO:0000313" key="3">
    <source>
        <dbReference type="Proteomes" id="UP000801492"/>
    </source>
</evidence>
<dbReference type="EMBL" id="VTPC01090282">
    <property type="protein sequence ID" value="KAF2883871.1"/>
    <property type="molecule type" value="Genomic_DNA"/>
</dbReference>
<comment type="caution">
    <text evidence="2">The sequence shown here is derived from an EMBL/GenBank/DDBJ whole genome shotgun (WGS) entry which is preliminary data.</text>
</comment>
<organism evidence="2 3">
    <name type="scientific">Ignelater luminosus</name>
    <name type="common">Cucubano</name>
    <name type="synonym">Pyrophorus luminosus</name>
    <dbReference type="NCBI Taxonomy" id="2038154"/>
    <lineage>
        <taxon>Eukaryota</taxon>
        <taxon>Metazoa</taxon>
        <taxon>Ecdysozoa</taxon>
        <taxon>Arthropoda</taxon>
        <taxon>Hexapoda</taxon>
        <taxon>Insecta</taxon>
        <taxon>Pterygota</taxon>
        <taxon>Neoptera</taxon>
        <taxon>Endopterygota</taxon>
        <taxon>Coleoptera</taxon>
        <taxon>Polyphaga</taxon>
        <taxon>Elateriformia</taxon>
        <taxon>Elateroidea</taxon>
        <taxon>Elateridae</taxon>
        <taxon>Agrypninae</taxon>
        <taxon>Pyrophorini</taxon>
        <taxon>Ignelater</taxon>
    </lineage>
</organism>
<name>A0A8K0CER9_IGNLU</name>
<dbReference type="AlphaFoldDB" id="A0A8K0CER9"/>
<feature type="region of interest" description="Disordered" evidence="1">
    <location>
        <begin position="37"/>
        <end position="139"/>
    </location>
</feature>